<keyword evidence="11" id="KW-0464">Manganese</keyword>
<dbReference type="STRING" id="311334.SAMN05421846_102369"/>
<keyword evidence="16" id="KW-1185">Reference proteome</keyword>
<evidence type="ECO:0000256" key="2">
    <source>
        <dbReference type="ARBA" id="ARBA00007871"/>
    </source>
</evidence>
<dbReference type="PANTHER" id="PTHR33238:SF11">
    <property type="entry name" value="TRANSCRIPTIONAL REGULATOR MNTR"/>
    <property type="match status" value="1"/>
</dbReference>
<comment type="similarity">
    <text evidence="2">Belongs to the DtxR/MntR family.</text>
</comment>
<dbReference type="Pfam" id="PF04023">
    <property type="entry name" value="FeoA"/>
    <property type="match status" value="1"/>
</dbReference>
<dbReference type="InterPro" id="IPR007167">
    <property type="entry name" value="Fe-transptr_FeoA-like"/>
</dbReference>
<proteinExistence type="inferred from homology"/>
<dbReference type="InterPro" id="IPR036421">
    <property type="entry name" value="Fe_dep_repressor_sf"/>
</dbReference>
<gene>
    <name evidence="15" type="ORF">SAMN05421846_102369</name>
</gene>
<keyword evidence="7" id="KW-0805">Transcription regulation</keyword>
<evidence type="ECO:0000256" key="5">
    <source>
        <dbReference type="ARBA" id="ARBA00022490"/>
    </source>
</evidence>
<dbReference type="SMART" id="SM00529">
    <property type="entry name" value="HTH_DTXR"/>
    <property type="match status" value="1"/>
</dbReference>
<dbReference type="SUPFAM" id="SSF46785">
    <property type="entry name" value="Winged helix' DNA-binding domain"/>
    <property type="match status" value="1"/>
</dbReference>
<dbReference type="GO" id="GO:0003677">
    <property type="term" value="F:DNA binding"/>
    <property type="evidence" value="ECO:0007669"/>
    <property type="project" value="UniProtKB-KW"/>
</dbReference>
<comment type="subunit">
    <text evidence="3">Homodimer.</text>
</comment>
<name>A0A1G8G0Q8_9FLAO</name>
<dbReference type="Gene3D" id="1.10.10.10">
    <property type="entry name" value="Winged helix-like DNA-binding domain superfamily/Winged helix DNA-binding domain"/>
    <property type="match status" value="1"/>
</dbReference>
<comment type="function">
    <text evidence="12">In the presence of manganese, represses expression of mntH and mntS. Up-regulates expression of mntP.</text>
</comment>
<protein>
    <recommendedName>
        <fullName evidence="4">Transcriptional regulator MntR</fullName>
    </recommendedName>
    <alternativeName>
        <fullName evidence="13">Manganese transport regulator</fullName>
    </alternativeName>
</protein>
<evidence type="ECO:0000256" key="9">
    <source>
        <dbReference type="ARBA" id="ARBA00023159"/>
    </source>
</evidence>
<reference evidence="16" key="1">
    <citation type="submission" date="2016-10" db="EMBL/GenBank/DDBJ databases">
        <authorList>
            <person name="Varghese N."/>
            <person name="Submissions S."/>
        </authorList>
    </citation>
    <scope>NUCLEOTIDE SEQUENCE [LARGE SCALE GENOMIC DNA]</scope>
    <source>
        <strain evidence="16">DSM 17071</strain>
    </source>
</reference>
<dbReference type="InterPro" id="IPR050536">
    <property type="entry name" value="DtxR_MntR_Metal-Reg"/>
</dbReference>
<dbReference type="PROSITE" id="PS50944">
    <property type="entry name" value="HTH_DTXR"/>
    <property type="match status" value="1"/>
</dbReference>
<dbReference type="InterPro" id="IPR036390">
    <property type="entry name" value="WH_DNA-bd_sf"/>
</dbReference>
<dbReference type="Gene3D" id="1.10.60.10">
    <property type="entry name" value="Iron dependent repressor, metal binding and dimerisation domain"/>
    <property type="match status" value="1"/>
</dbReference>
<dbReference type="GO" id="GO:0046914">
    <property type="term" value="F:transition metal ion binding"/>
    <property type="evidence" value="ECO:0007669"/>
    <property type="project" value="InterPro"/>
</dbReference>
<evidence type="ECO:0000313" key="16">
    <source>
        <dbReference type="Proteomes" id="UP000198869"/>
    </source>
</evidence>
<evidence type="ECO:0000256" key="12">
    <source>
        <dbReference type="ARBA" id="ARBA00025185"/>
    </source>
</evidence>
<evidence type="ECO:0000256" key="7">
    <source>
        <dbReference type="ARBA" id="ARBA00023015"/>
    </source>
</evidence>
<evidence type="ECO:0000256" key="10">
    <source>
        <dbReference type="ARBA" id="ARBA00023163"/>
    </source>
</evidence>
<dbReference type="AlphaFoldDB" id="A0A1G8G0Q8"/>
<accession>A0A1G8G0Q8</accession>
<keyword evidence="5" id="KW-0963">Cytoplasm</keyword>
<dbReference type="Pfam" id="PF01325">
    <property type="entry name" value="Fe_dep_repress"/>
    <property type="match status" value="1"/>
</dbReference>
<keyword evidence="8" id="KW-0238">DNA-binding</keyword>
<evidence type="ECO:0000256" key="1">
    <source>
        <dbReference type="ARBA" id="ARBA00004496"/>
    </source>
</evidence>
<dbReference type="InterPro" id="IPR001367">
    <property type="entry name" value="Fe_dep_repressor"/>
</dbReference>
<dbReference type="Pfam" id="PF02742">
    <property type="entry name" value="Fe_dep_repr_C"/>
    <property type="match status" value="1"/>
</dbReference>
<dbReference type="InterPro" id="IPR022687">
    <property type="entry name" value="HTH_DTXR"/>
</dbReference>
<evidence type="ECO:0000259" key="14">
    <source>
        <dbReference type="PROSITE" id="PS50944"/>
    </source>
</evidence>
<keyword evidence="10" id="KW-0804">Transcription</keyword>
<evidence type="ECO:0000256" key="3">
    <source>
        <dbReference type="ARBA" id="ARBA00011738"/>
    </source>
</evidence>
<organism evidence="15 16">
    <name type="scientific">Chryseobacterium taeanense</name>
    <dbReference type="NCBI Taxonomy" id="311334"/>
    <lineage>
        <taxon>Bacteria</taxon>
        <taxon>Pseudomonadati</taxon>
        <taxon>Bacteroidota</taxon>
        <taxon>Flavobacteriia</taxon>
        <taxon>Flavobacteriales</taxon>
        <taxon>Weeksellaceae</taxon>
        <taxon>Chryseobacterium group</taxon>
        <taxon>Chryseobacterium</taxon>
    </lineage>
</organism>
<comment type="subcellular location">
    <subcellularLocation>
        <location evidence="1">Cytoplasm</location>
    </subcellularLocation>
</comment>
<evidence type="ECO:0000256" key="8">
    <source>
        <dbReference type="ARBA" id="ARBA00023125"/>
    </source>
</evidence>
<dbReference type="GO" id="GO:0046983">
    <property type="term" value="F:protein dimerization activity"/>
    <property type="evidence" value="ECO:0007669"/>
    <property type="project" value="InterPro"/>
</dbReference>
<evidence type="ECO:0000256" key="4">
    <source>
        <dbReference type="ARBA" id="ARBA00022386"/>
    </source>
</evidence>
<evidence type="ECO:0000256" key="11">
    <source>
        <dbReference type="ARBA" id="ARBA00023211"/>
    </source>
</evidence>
<dbReference type="RefSeq" id="WP_089855653.1">
    <property type="nucleotide sequence ID" value="NZ_FNDW01000002.1"/>
</dbReference>
<dbReference type="InterPro" id="IPR022689">
    <property type="entry name" value="Iron_dep_repressor"/>
</dbReference>
<dbReference type="GO" id="GO:0003700">
    <property type="term" value="F:DNA-binding transcription factor activity"/>
    <property type="evidence" value="ECO:0007669"/>
    <property type="project" value="InterPro"/>
</dbReference>
<dbReference type="OrthoDB" id="9791355at2"/>
<feature type="domain" description="HTH dtxR-type" evidence="14">
    <location>
        <begin position="1"/>
        <end position="64"/>
    </location>
</feature>
<dbReference type="GO" id="GO:0005737">
    <property type="term" value="C:cytoplasm"/>
    <property type="evidence" value="ECO:0007669"/>
    <property type="project" value="UniProtKB-SubCell"/>
</dbReference>
<dbReference type="InterPro" id="IPR038157">
    <property type="entry name" value="FeoA_core_dom"/>
</dbReference>
<sequence>MKTTLTEENYLKALFHLVDSESKVTINELSKFLSVKMPSVNNMMKKFADKNWVIYETYKPLIVTEKGRREAALVVRKHRLTEMFLVKKMNFGWENVHEIAEQLEHVHSTIFFDKMDEILDHPKFDPHGEPIPDKDGNIISQDLQKLSSCNVGETVIFTSVTLSDDAFLNYLTERNLLLNKKIKIIKIESFDKSITVEVDGKQEVLSRMATDKILVKNK</sequence>
<dbReference type="EMBL" id="FNDW01000002">
    <property type="protein sequence ID" value="SDH87925.1"/>
    <property type="molecule type" value="Genomic_DNA"/>
</dbReference>
<keyword evidence="9" id="KW-0010">Activator</keyword>
<dbReference type="SUPFAM" id="SSF47979">
    <property type="entry name" value="Iron-dependent repressor protein, dimerization domain"/>
    <property type="match status" value="1"/>
</dbReference>
<evidence type="ECO:0000256" key="6">
    <source>
        <dbReference type="ARBA" id="ARBA00022491"/>
    </source>
</evidence>
<dbReference type="PANTHER" id="PTHR33238">
    <property type="entry name" value="IRON (METAL) DEPENDENT REPRESSOR, DTXR FAMILY"/>
    <property type="match status" value="1"/>
</dbReference>
<dbReference type="Gene3D" id="2.30.30.90">
    <property type="match status" value="1"/>
</dbReference>
<keyword evidence="6" id="KW-0678">Repressor</keyword>
<dbReference type="InterPro" id="IPR036388">
    <property type="entry name" value="WH-like_DNA-bd_sf"/>
</dbReference>
<evidence type="ECO:0000256" key="13">
    <source>
        <dbReference type="ARBA" id="ARBA00032593"/>
    </source>
</evidence>
<evidence type="ECO:0000313" key="15">
    <source>
        <dbReference type="EMBL" id="SDH87925.1"/>
    </source>
</evidence>
<dbReference type="Proteomes" id="UP000198869">
    <property type="component" value="Unassembled WGS sequence"/>
</dbReference>